<evidence type="ECO:0000256" key="3">
    <source>
        <dbReference type="ARBA" id="ARBA00022475"/>
    </source>
</evidence>
<name>A0A370GH58_9BACI</name>
<dbReference type="Pfam" id="PF09335">
    <property type="entry name" value="VTT_dom"/>
    <property type="match status" value="1"/>
</dbReference>
<keyword evidence="4 7" id="KW-0812">Transmembrane</keyword>
<feature type="transmembrane region" description="Helical" evidence="7">
    <location>
        <begin position="101"/>
        <end position="121"/>
    </location>
</feature>
<dbReference type="OrthoDB" id="9813426at2"/>
<feature type="transmembrane region" description="Helical" evidence="7">
    <location>
        <begin position="50"/>
        <end position="71"/>
    </location>
</feature>
<dbReference type="AlphaFoldDB" id="A0A370GH58"/>
<evidence type="ECO:0000256" key="5">
    <source>
        <dbReference type="ARBA" id="ARBA00022989"/>
    </source>
</evidence>
<evidence type="ECO:0000313" key="9">
    <source>
        <dbReference type="EMBL" id="RDI43138.1"/>
    </source>
</evidence>
<organism evidence="9 10">
    <name type="scientific">Falsibacillus pallidus</name>
    <dbReference type="NCBI Taxonomy" id="493781"/>
    <lineage>
        <taxon>Bacteria</taxon>
        <taxon>Bacillati</taxon>
        <taxon>Bacillota</taxon>
        <taxon>Bacilli</taxon>
        <taxon>Bacillales</taxon>
        <taxon>Bacillaceae</taxon>
        <taxon>Falsibacillus</taxon>
    </lineage>
</organism>
<comment type="similarity">
    <text evidence="2">Belongs to the DedA family.</text>
</comment>
<feature type="transmembrane region" description="Helical" evidence="7">
    <location>
        <begin position="12"/>
        <end position="38"/>
    </location>
</feature>
<dbReference type="Proteomes" id="UP000255326">
    <property type="component" value="Unassembled WGS sequence"/>
</dbReference>
<evidence type="ECO:0000313" key="10">
    <source>
        <dbReference type="Proteomes" id="UP000255326"/>
    </source>
</evidence>
<feature type="transmembrane region" description="Helical" evidence="7">
    <location>
        <begin position="162"/>
        <end position="183"/>
    </location>
</feature>
<keyword evidence="6 7" id="KW-0472">Membrane</keyword>
<feature type="domain" description="VTT" evidence="8">
    <location>
        <begin position="30"/>
        <end position="148"/>
    </location>
</feature>
<dbReference type="InterPro" id="IPR051311">
    <property type="entry name" value="DedA_domain"/>
</dbReference>
<evidence type="ECO:0000256" key="2">
    <source>
        <dbReference type="ARBA" id="ARBA00010792"/>
    </source>
</evidence>
<dbReference type="GO" id="GO:0005886">
    <property type="term" value="C:plasma membrane"/>
    <property type="evidence" value="ECO:0007669"/>
    <property type="project" value="UniProtKB-SubCell"/>
</dbReference>
<evidence type="ECO:0000256" key="6">
    <source>
        <dbReference type="ARBA" id="ARBA00023136"/>
    </source>
</evidence>
<dbReference type="InterPro" id="IPR032816">
    <property type="entry name" value="VTT_dom"/>
</dbReference>
<dbReference type="EMBL" id="QQAY01000004">
    <property type="protein sequence ID" value="RDI43138.1"/>
    <property type="molecule type" value="Genomic_DNA"/>
</dbReference>
<dbReference type="PANTHER" id="PTHR42709:SF6">
    <property type="entry name" value="UNDECAPRENYL PHOSPHATE TRANSPORTER A"/>
    <property type="match status" value="1"/>
</dbReference>
<protein>
    <submittedName>
        <fullName evidence="9">Membrane protein DedA with SNARE-associated domain</fullName>
    </submittedName>
</protein>
<evidence type="ECO:0000259" key="8">
    <source>
        <dbReference type="Pfam" id="PF09335"/>
    </source>
</evidence>
<evidence type="ECO:0000256" key="7">
    <source>
        <dbReference type="SAM" id="Phobius"/>
    </source>
</evidence>
<sequence length="194" mass="22107">MMQPIIDFLIQLGWIGLLIGVAFEALSIPIPSSFFIVFYGYMLKPGLLEIFLIGLLITGVYIIFSFVPYWLSIKFEDKLKSKISKKKMKKAMNWIDKYGDWSIALGRIFGMGYIAFIGGFCKIKPMKYALLTFIGVYPLAVLFVYLGTLGNIKAINGMINHVSWWAGGIILIIAVIIFGMKYLRKRNRMAHEQQ</sequence>
<keyword evidence="3" id="KW-1003">Cell membrane</keyword>
<gene>
    <name evidence="9" type="ORF">DFR59_104191</name>
</gene>
<proteinExistence type="inferred from homology"/>
<comment type="caution">
    <text evidence="9">The sequence shown here is derived from an EMBL/GenBank/DDBJ whole genome shotgun (WGS) entry which is preliminary data.</text>
</comment>
<feature type="transmembrane region" description="Helical" evidence="7">
    <location>
        <begin position="128"/>
        <end position="150"/>
    </location>
</feature>
<keyword evidence="5 7" id="KW-1133">Transmembrane helix</keyword>
<dbReference type="RefSeq" id="WP_114745439.1">
    <property type="nucleotide sequence ID" value="NZ_QQAY01000004.1"/>
</dbReference>
<reference evidence="9 10" key="1">
    <citation type="submission" date="2018-07" db="EMBL/GenBank/DDBJ databases">
        <title>Genomic Encyclopedia of Type Strains, Phase IV (KMG-IV): sequencing the most valuable type-strain genomes for metagenomic binning, comparative biology and taxonomic classification.</title>
        <authorList>
            <person name="Goeker M."/>
        </authorList>
    </citation>
    <scope>NUCLEOTIDE SEQUENCE [LARGE SCALE GENOMIC DNA]</scope>
    <source>
        <strain evidence="9 10">DSM 25281</strain>
    </source>
</reference>
<evidence type="ECO:0000256" key="1">
    <source>
        <dbReference type="ARBA" id="ARBA00004651"/>
    </source>
</evidence>
<evidence type="ECO:0000256" key="4">
    <source>
        <dbReference type="ARBA" id="ARBA00022692"/>
    </source>
</evidence>
<accession>A0A370GH58</accession>
<comment type="subcellular location">
    <subcellularLocation>
        <location evidence="1">Cell membrane</location>
        <topology evidence="1">Multi-pass membrane protein</topology>
    </subcellularLocation>
</comment>
<keyword evidence="10" id="KW-1185">Reference proteome</keyword>
<dbReference type="PANTHER" id="PTHR42709">
    <property type="entry name" value="ALKALINE PHOSPHATASE LIKE PROTEIN"/>
    <property type="match status" value="1"/>
</dbReference>